<dbReference type="PANTHER" id="PTHR47506:SF3">
    <property type="entry name" value="HTH-TYPE TRANSCRIPTIONAL REGULATOR LMRA"/>
    <property type="match status" value="1"/>
</dbReference>
<reference evidence="6" key="1">
    <citation type="submission" date="2020-10" db="EMBL/GenBank/DDBJ databases">
        <title>Taxonomic study of unclassified bacteria belonging to the class Ktedonobacteria.</title>
        <authorList>
            <person name="Yabe S."/>
            <person name="Wang C.M."/>
            <person name="Zheng Y."/>
            <person name="Sakai Y."/>
            <person name="Cavaletti L."/>
            <person name="Monciardini P."/>
            <person name="Donadio S."/>
        </authorList>
    </citation>
    <scope>NUCLEOTIDE SEQUENCE</scope>
    <source>
        <strain evidence="6">SOSP1-1</strain>
    </source>
</reference>
<evidence type="ECO:0000256" key="1">
    <source>
        <dbReference type="ARBA" id="ARBA00023015"/>
    </source>
</evidence>
<evidence type="ECO:0000256" key="2">
    <source>
        <dbReference type="ARBA" id="ARBA00023125"/>
    </source>
</evidence>
<dbReference type="PROSITE" id="PS50977">
    <property type="entry name" value="HTH_TETR_2"/>
    <property type="match status" value="1"/>
</dbReference>
<dbReference type="SUPFAM" id="SSF48498">
    <property type="entry name" value="Tetracyclin repressor-like, C-terminal domain"/>
    <property type="match status" value="1"/>
</dbReference>
<dbReference type="RefSeq" id="WP_220200268.1">
    <property type="nucleotide sequence ID" value="NZ_BNJF01000011.1"/>
</dbReference>
<dbReference type="InterPro" id="IPR009057">
    <property type="entry name" value="Homeodomain-like_sf"/>
</dbReference>
<feature type="domain" description="HTH tetR-type" evidence="5">
    <location>
        <begin position="6"/>
        <end position="66"/>
    </location>
</feature>
<dbReference type="PANTHER" id="PTHR47506">
    <property type="entry name" value="TRANSCRIPTIONAL REGULATORY PROTEIN"/>
    <property type="match status" value="1"/>
</dbReference>
<keyword evidence="3" id="KW-0804">Transcription</keyword>
<comment type="caution">
    <text evidence="6">The sequence shown here is derived from an EMBL/GenBank/DDBJ whole genome shotgun (WGS) entry which is preliminary data.</text>
</comment>
<proteinExistence type="predicted"/>
<dbReference type="EMBL" id="BNJF01000011">
    <property type="protein sequence ID" value="GHO51351.1"/>
    <property type="molecule type" value="Genomic_DNA"/>
</dbReference>
<dbReference type="SUPFAM" id="SSF46689">
    <property type="entry name" value="Homeodomain-like"/>
    <property type="match status" value="1"/>
</dbReference>
<sequence>MADVSHSARQRILATATDLFSREGYRAVGTDTIIERAGIAKMTLYRHFSSKNELINAFIEETIQQFWVWFERAISEHPDSPRAQLVAIFETLASIVADPDFHGCSCLQAAVEFPELEHPSHQLALQFKQRVHTRFREIGTQAGAQQPDLLADQLLLLMNGALMQGRMRVASFSAQAVVQAARALIEAQVGDG</sequence>
<evidence type="ECO:0000256" key="3">
    <source>
        <dbReference type="ARBA" id="ARBA00023163"/>
    </source>
</evidence>
<dbReference type="Proteomes" id="UP000612362">
    <property type="component" value="Unassembled WGS sequence"/>
</dbReference>
<dbReference type="PRINTS" id="PR00455">
    <property type="entry name" value="HTHTETR"/>
</dbReference>
<feature type="DNA-binding region" description="H-T-H motif" evidence="4">
    <location>
        <begin position="29"/>
        <end position="48"/>
    </location>
</feature>
<evidence type="ECO:0000313" key="7">
    <source>
        <dbReference type="Proteomes" id="UP000612362"/>
    </source>
</evidence>
<dbReference type="Pfam" id="PF00440">
    <property type="entry name" value="TetR_N"/>
    <property type="match status" value="1"/>
</dbReference>
<dbReference type="InterPro" id="IPR001647">
    <property type="entry name" value="HTH_TetR"/>
</dbReference>
<dbReference type="GO" id="GO:0003677">
    <property type="term" value="F:DNA binding"/>
    <property type="evidence" value="ECO:0007669"/>
    <property type="project" value="UniProtKB-UniRule"/>
</dbReference>
<dbReference type="AlphaFoldDB" id="A0A8J3IA02"/>
<accession>A0A8J3IA02</accession>
<keyword evidence="7" id="KW-1185">Reference proteome</keyword>
<evidence type="ECO:0000256" key="4">
    <source>
        <dbReference type="PROSITE-ProRule" id="PRU00335"/>
    </source>
</evidence>
<dbReference type="Gene3D" id="1.10.357.10">
    <property type="entry name" value="Tetracycline Repressor, domain 2"/>
    <property type="match status" value="1"/>
</dbReference>
<evidence type="ECO:0000259" key="5">
    <source>
        <dbReference type="PROSITE" id="PS50977"/>
    </source>
</evidence>
<protein>
    <submittedName>
        <fullName evidence="6">TetR family transcriptional regulator</fullName>
    </submittedName>
</protein>
<organism evidence="6 7">
    <name type="scientific">Ktedonospora formicarum</name>
    <dbReference type="NCBI Taxonomy" id="2778364"/>
    <lineage>
        <taxon>Bacteria</taxon>
        <taxon>Bacillati</taxon>
        <taxon>Chloroflexota</taxon>
        <taxon>Ktedonobacteria</taxon>
        <taxon>Ktedonobacterales</taxon>
        <taxon>Ktedonobacteraceae</taxon>
        <taxon>Ktedonospora</taxon>
    </lineage>
</organism>
<keyword evidence="1" id="KW-0805">Transcription regulation</keyword>
<name>A0A8J3IA02_9CHLR</name>
<dbReference type="InterPro" id="IPR036271">
    <property type="entry name" value="Tet_transcr_reg_TetR-rel_C_sf"/>
</dbReference>
<keyword evidence="2 4" id="KW-0238">DNA-binding</keyword>
<evidence type="ECO:0000313" key="6">
    <source>
        <dbReference type="EMBL" id="GHO51351.1"/>
    </source>
</evidence>
<gene>
    <name evidence="6" type="ORF">KSX_95140</name>
</gene>